<dbReference type="SUPFAM" id="SSF56317">
    <property type="entry name" value="Carbon-nitrogen hydrolase"/>
    <property type="match status" value="1"/>
</dbReference>
<proteinExistence type="inferred from homology"/>
<accession>A0ABY3AY81</accession>
<protein>
    <submittedName>
        <fullName evidence="3">Carbon-nitrogen family hydrolase</fullName>
    </submittedName>
</protein>
<dbReference type="PANTHER" id="PTHR23088">
    <property type="entry name" value="NITRILASE-RELATED"/>
    <property type="match status" value="1"/>
</dbReference>
<evidence type="ECO:0000313" key="4">
    <source>
        <dbReference type="Proteomes" id="UP000316208"/>
    </source>
</evidence>
<dbReference type="PROSITE" id="PS01227">
    <property type="entry name" value="UPF0012"/>
    <property type="match status" value="1"/>
</dbReference>
<comment type="similarity">
    <text evidence="1">Belongs to the carbon-nitrogen hydrolase superfamily. NIT1/NIT2 family.</text>
</comment>
<dbReference type="InterPro" id="IPR001110">
    <property type="entry name" value="UPF0012_CS"/>
</dbReference>
<dbReference type="Proteomes" id="UP000316208">
    <property type="component" value="Unassembled WGS sequence"/>
</dbReference>
<feature type="domain" description="CN hydrolase" evidence="2">
    <location>
        <begin position="6"/>
        <end position="249"/>
    </location>
</feature>
<dbReference type="Gene3D" id="3.60.110.10">
    <property type="entry name" value="Carbon-nitrogen hydrolase"/>
    <property type="match status" value="1"/>
</dbReference>
<evidence type="ECO:0000259" key="2">
    <source>
        <dbReference type="PROSITE" id="PS50263"/>
    </source>
</evidence>
<evidence type="ECO:0000313" key="3">
    <source>
        <dbReference type="EMBL" id="TQR46823.1"/>
    </source>
</evidence>
<gene>
    <name evidence="3" type="ORF">C7Y44_04000</name>
</gene>
<dbReference type="Pfam" id="PF00795">
    <property type="entry name" value="CN_hydrolase"/>
    <property type="match status" value="1"/>
</dbReference>
<dbReference type="InterPro" id="IPR003010">
    <property type="entry name" value="C-N_Hydrolase"/>
</dbReference>
<dbReference type="InterPro" id="IPR036526">
    <property type="entry name" value="C-N_Hydrolase_sf"/>
</dbReference>
<dbReference type="CDD" id="cd07583">
    <property type="entry name" value="nitrilase_5"/>
    <property type="match status" value="1"/>
</dbReference>
<organism evidence="3 4">
    <name type="scientific">Paenibacillus popilliae</name>
    <name type="common">Bacillus popilliae</name>
    <dbReference type="NCBI Taxonomy" id="78057"/>
    <lineage>
        <taxon>Bacteria</taxon>
        <taxon>Bacillati</taxon>
        <taxon>Bacillota</taxon>
        <taxon>Bacilli</taxon>
        <taxon>Bacillales</taxon>
        <taxon>Paenibacillaceae</taxon>
        <taxon>Paenibacillus</taxon>
    </lineage>
</organism>
<dbReference type="GO" id="GO:0016787">
    <property type="term" value="F:hydrolase activity"/>
    <property type="evidence" value="ECO:0007669"/>
    <property type="project" value="UniProtKB-KW"/>
</dbReference>
<name>A0ABY3AY81_PAEPP</name>
<reference evidence="3 4" key="1">
    <citation type="submission" date="2018-03" db="EMBL/GenBank/DDBJ databases">
        <title>Aerobic endospore-forming bacteria genome sequencing and assembly.</title>
        <authorList>
            <person name="Cavalcante D.A."/>
            <person name="Driks A."/>
            <person name="Putonti C."/>
            <person name="De-Souza M.T."/>
        </authorList>
    </citation>
    <scope>NUCLEOTIDE SEQUENCE [LARGE SCALE GENOMIC DNA]</scope>
    <source>
        <strain evidence="3 4">SDF0028</strain>
    </source>
</reference>
<dbReference type="PANTHER" id="PTHR23088:SF27">
    <property type="entry name" value="DEAMINATED GLUTATHIONE AMIDASE"/>
    <property type="match status" value="1"/>
</dbReference>
<comment type="caution">
    <text evidence="3">The sequence shown here is derived from an EMBL/GenBank/DDBJ whole genome shotgun (WGS) entry which is preliminary data.</text>
</comment>
<keyword evidence="4" id="KW-1185">Reference proteome</keyword>
<sequence length="286" mass="31882">MMEQLWNVCAIQMDVAIGEPDKNMENVIQWIGKAMERDSKPDVIVLPEMWNTGYALERIHEIADVNGQQTKQMLTMLAARYGVNIVGGSVSVREGDQIYNRVYAANRNGDIVGAYDKVHLFQLMDEHVYLSSGNALGTFTLDGVRCGVIICYDLRFPEWTRTMALQGTEVLFVPAEWPHPRLHHWKTLLTARAIENQMYVVACNRVGTSKGASGQETAFFGHSAIIDPWGDTLASSGEQEAFVQAPISLSLVQEVRGRIPVFADRRESLYQSATASYASAPLLDRV</sequence>
<keyword evidence="3" id="KW-0378">Hydrolase</keyword>
<dbReference type="PROSITE" id="PS50263">
    <property type="entry name" value="CN_HYDROLASE"/>
    <property type="match status" value="1"/>
</dbReference>
<evidence type="ECO:0000256" key="1">
    <source>
        <dbReference type="ARBA" id="ARBA00010613"/>
    </source>
</evidence>
<dbReference type="EMBL" id="SADY01000001">
    <property type="protein sequence ID" value="TQR46823.1"/>
    <property type="molecule type" value="Genomic_DNA"/>
</dbReference>
<dbReference type="RefSeq" id="WP_142542974.1">
    <property type="nucleotide sequence ID" value="NZ_SADY01000001.1"/>
</dbReference>